<protein>
    <submittedName>
        <fullName evidence="2">Uncharacterized protein</fullName>
    </submittedName>
</protein>
<organism evidence="2 3">
    <name type="scientific">Streptomyces griseofuscus</name>
    <dbReference type="NCBI Taxonomy" id="146922"/>
    <lineage>
        <taxon>Bacteria</taxon>
        <taxon>Bacillati</taxon>
        <taxon>Actinomycetota</taxon>
        <taxon>Actinomycetes</taxon>
        <taxon>Kitasatosporales</taxon>
        <taxon>Streptomycetaceae</taxon>
        <taxon>Streptomyces</taxon>
    </lineage>
</organism>
<evidence type="ECO:0000313" key="2">
    <source>
        <dbReference type="EMBL" id="QNT94917.1"/>
    </source>
</evidence>
<accession>A0A7H1Q3N7</accession>
<dbReference type="RefSeq" id="WP_037653633.1">
    <property type="nucleotide sequence ID" value="NZ_CP051006.1"/>
</dbReference>
<dbReference type="AlphaFoldDB" id="A0A7H1Q3N7"/>
<proteinExistence type="predicted"/>
<sequence>MDWKPLIIRLPDAHLPRGLDDGPTCRSCGTAWPCATAAEHLTEGRCQCGAPTWWEKRGPRNWHVGPSCYTAADVVMAQAAELSAARPASYPPSHFYPPKPSRRRRQEPPYQYTPAGPGDIAPGTWVWVKPGGLHPGWGDIHRFAMVTALGTPKCEVWLHCDGTVHQVLADHLILEGTAARQAARAAGMTTLCGPARDGRPLLPGWEWVDWTVAEHLVHARPAAAAAPEPVQAELFATLEPADA</sequence>
<evidence type="ECO:0000256" key="1">
    <source>
        <dbReference type="SAM" id="MobiDB-lite"/>
    </source>
</evidence>
<evidence type="ECO:0000313" key="3">
    <source>
        <dbReference type="Proteomes" id="UP000516422"/>
    </source>
</evidence>
<name>A0A7H1Q3N7_9ACTN</name>
<dbReference type="GeneID" id="91464195"/>
<reference evidence="2 3" key="1">
    <citation type="submission" date="2020-04" db="EMBL/GenBank/DDBJ databases">
        <title>Characterization and engineering of Streptomyces griseofuscus DSM40191 as a potential heterologous host for expression of BGCs.</title>
        <authorList>
            <person name="Gren T."/>
            <person name="Whitford C.M."/>
            <person name="Mohite O.S."/>
            <person name="Joergensen T.S."/>
            <person name="Nielsen J.B."/>
            <person name="Lee S.Y."/>
            <person name="Weber T."/>
        </authorList>
    </citation>
    <scope>NUCLEOTIDE SEQUENCE [LARGE SCALE GENOMIC DNA]</scope>
    <source>
        <strain evidence="2 3">DSM 40191</strain>
    </source>
</reference>
<dbReference type="Proteomes" id="UP000516422">
    <property type="component" value="Chromosome"/>
</dbReference>
<dbReference type="EMBL" id="CP051006">
    <property type="protein sequence ID" value="QNT94917.1"/>
    <property type="molecule type" value="Genomic_DNA"/>
</dbReference>
<dbReference type="KEGG" id="sgf:HEP81_04644"/>
<gene>
    <name evidence="2" type="ORF">HEP81_04644</name>
</gene>
<feature type="region of interest" description="Disordered" evidence="1">
    <location>
        <begin position="87"/>
        <end position="117"/>
    </location>
</feature>